<gene>
    <name evidence="2" type="ORF">G5S32_13140</name>
</gene>
<keyword evidence="1" id="KW-0732">Signal</keyword>
<feature type="signal peptide" evidence="1">
    <location>
        <begin position="1"/>
        <end position="22"/>
    </location>
</feature>
<dbReference type="AlphaFoldDB" id="A0A6G7CLD2"/>
<protein>
    <submittedName>
        <fullName evidence="2">TIGR04219 family outer membrane beta-barrel protein</fullName>
    </submittedName>
</protein>
<reference evidence="2 3" key="1">
    <citation type="submission" date="2020-02" db="EMBL/GenBank/DDBJ databases">
        <title>A complete genome of a marine bacterium Vibrio sp. ZWAL4003 isolated from the mangrove sediment with the ability to degrade polysaccharides.</title>
        <authorList>
            <person name="Wu J."/>
            <person name="Qu W."/>
            <person name="Zeng R."/>
        </authorList>
    </citation>
    <scope>NUCLEOTIDE SEQUENCE [LARGE SCALE GENOMIC DNA]</scope>
    <source>
        <strain evidence="2 3">ZWAL4003</strain>
    </source>
</reference>
<sequence length="221" mass="25037">MNKPIVAVFTSLLMMGSAPAWCADSLVDVKVAADMWFPSTKIDNTRRDDANSPVLNLAVEHQLPYLPNMSIRYTNLDADYASYDKYDYTFYYNILDRELMTFDAGISMTQYASSDYKAKDGQKYSFDDMTFNWYAHAEISVPDTNFDIIGQFEFGNSDSIKSSDVIAGVQYVLPLQAGELSFRGGYRVIDLEFTDLATDSPDTDMSYVFADGWFLGTQFKF</sequence>
<keyword evidence="3" id="KW-1185">Reference proteome</keyword>
<dbReference type="Proteomes" id="UP000503003">
    <property type="component" value="Chromosome 1"/>
</dbReference>
<organism evidence="2 3">
    <name type="scientific">Vibrio ziniensis</name>
    <dbReference type="NCBI Taxonomy" id="2711221"/>
    <lineage>
        <taxon>Bacteria</taxon>
        <taxon>Pseudomonadati</taxon>
        <taxon>Pseudomonadota</taxon>
        <taxon>Gammaproteobacteria</taxon>
        <taxon>Vibrionales</taxon>
        <taxon>Vibrionaceae</taxon>
        <taxon>Vibrio</taxon>
    </lineage>
</organism>
<evidence type="ECO:0000313" key="2">
    <source>
        <dbReference type="EMBL" id="QIH42853.1"/>
    </source>
</evidence>
<dbReference type="NCBIfam" id="TIGR04219">
    <property type="entry name" value="OMP_w_GlyGly"/>
    <property type="match status" value="1"/>
</dbReference>
<proteinExistence type="predicted"/>
<accession>A0A6G7CLD2</accession>
<dbReference type="KEGG" id="vzi:G5S32_13140"/>
<dbReference type="InterPro" id="IPR026387">
    <property type="entry name" value="OMP_w_GlyGly"/>
</dbReference>
<evidence type="ECO:0000256" key="1">
    <source>
        <dbReference type="SAM" id="SignalP"/>
    </source>
</evidence>
<name>A0A6G7CLD2_9VIBR</name>
<dbReference type="RefSeq" id="WP_165312404.1">
    <property type="nucleotide sequence ID" value="NZ_CP049331.1"/>
</dbReference>
<dbReference type="EMBL" id="CP049331">
    <property type="protein sequence ID" value="QIH42853.1"/>
    <property type="molecule type" value="Genomic_DNA"/>
</dbReference>
<evidence type="ECO:0000313" key="3">
    <source>
        <dbReference type="Proteomes" id="UP000503003"/>
    </source>
</evidence>
<feature type="chain" id="PRO_5026242374" evidence="1">
    <location>
        <begin position="23"/>
        <end position="221"/>
    </location>
</feature>